<dbReference type="InterPro" id="IPR032816">
    <property type="entry name" value="VTT_dom"/>
</dbReference>
<dbReference type="PANTHER" id="PTHR42709:SF9">
    <property type="entry name" value="ALKALINE PHOSPHATASE LIKE PROTEIN"/>
    <property type="match status" value="1"/>
</dbReference>
<gene>
    <name evidence="4" type="ORF">C8J48_2068</name>
</gene>
<organism evidence="4 5">
    <name type="scientific">Desmospora activa DSM 45169</name>
    <dbReference type="NCBI Taxonomy" id="1121389"/>
    <lineage>
        <taxon>Bacteria</taxon>
        <taxon>Bacillati</taxon>
        <taxon>Bacillota</taxon>
        <taxon>Bacilli</taxon>
        <taxon>Bacillales</taxon>
        <taxon>Thermoactinomycetaceae</taxon>
        <taxon>Desmospora</taxon>
    </lineage>
</organism>
<dbReference type="EMBL" id="PZZP01000001">
    <property type="protein sequence ID" value="PTM59446.1"/>
    <property type="molecule type" value="Genomic_DNA"/>
</dbReference>
<dbReference type="PANTHER" id="PTHR42709">
    <property type="entry name" value="ALKALINE PHOSPHATASE LIKE PROTEIN"/>
    <property type="match status" value="1"/>
</dbReference>
<keyword evidence="2" id="KW-0472">Membrane</keyword>
<protein>
    <submittedName>
        <fullName evidence="4">Membrane protein DedA with SNARE-associated domain</fullName>
    </submittedName>
</protein>
<evidence type="ECO:0000256" key="1">
    <source>
        <dbReference type="ARBA" id="ARBA00010792"/>
    </source>
</evidence>
<feature type="transmembrane region" description="Helical" evidence="2">
    <location>
        <begin position="138"/>
        <end position="160"/>
    </location>
</feature>
<dbReference type="GO" id="GO:0005886">
    <property type="term" value="C:plasma membrane"/>
    <property type="evidence" value="ECO:0007669"/>
    <property type="project" value="TreeGrafter"/>
</dbReference>
<dbReference type="AlphaFoldDB" id="A0A2T4ZC43"/>
<comment type="similarity">
    <text evidence="1">Belongs to the DedA family.</text>
</comment>
<evidence type="ECO:0000256" key="2">
    <source>
        <dbReference type="SAM" id="Phobius"/>
    </source>
</evidence>
<dbReference type="OrthoDB" id="9782291at2"/>
<dbReference type="Proteomes" id="UP000241639">
    <property type="component" value="Unassembled WGS sequence"/>
</dbReference>
<evidence type="ECO:0000313" key="5">
    <source>
        <dbReference type="Proteomes" id="UP000241639"/>
    </source>
</evidence>
<comment type="caution">
    <text evidence="4">The sequence shown here is derived from an EMBL/GenBank/DDBJ whole genome shotgun (WGS) entry which is preliminary data.</text>
</comment>
<name>A0A2T4ZC43_9BACL</name>
<feature type="transmembrane region" description="Helical" evidence="2">
    <location>
        <begin position="12"/>
        <end position="30"/>
    </location>
</feature>
<dbReference type="InterPro" id="IPR051311">
    <property type="entry name" value="DedA_domain"/>
</dbReference>
<keyword evidence="2" id="KW-0812">Transmembrane</keyword>
<keyword evidence="2" id="KW-1133">Transmembrane helix</keyword>
<evidence type="ECO:0000259" key="3">
    <source>
        <dbReference type="Pfam" id="PF09335"/>
    </source>
</evidence>
<dbReference type="Pfam" id="PF09335">
    <property type="entry name" value="VTT_dom"/>
    <property type="match status" value="1"/>
</dbReference>
<proteinExistence type="inferred from homology"/>
<keyword evidence="5" id="KW-1185">Reference proteome</keyword>
<feature type="domain" description="VTT" evidence="3">
    <location>
        <begin position="30"/>
        <end position="155"/>
    </location>
</feature>
<feature type="transmembrane region" description="Helical" evidence="2">
    <location>
        <begin position="104"/>
        <end position="126"/>
    </location>
</feature>
<sequence length="203" mass="23399">MEQTMLEIIWQYGYLGIFLFLALGIVGLPLPDEIMMTFVGYLASVGQLNLALTFFSAWAGSMCGISVSYWLGKRLGYPFFNRYGNKVWITRRRLIQARLLFRKYGSWVLFFGYFIPGVRHVTAYIAGISQLSINQFALYAYSGAFTWCTTFIGVGFFVGAKWGKMIEMVHHYGVMLLWMMLAIGTVWIVRHIVSQYSHLFIRK</sequence>
<dbReference type="RefSeq" id="WP_107727690.1">
    <property type="nucleotide sequence ID" value="NZ_PZZP01000001.1"/>
</dbReference>
<feature type="transmembrane region" description="Helical" evidence="2">
    <location>
        <begin position="50"/>
        <end position="72"/>
    </location>
</feature>
<reference evidence="4 5" key="1">
    <citation type="submission" date="2018-04" db="EMBL/GenBank/DDBJ databases">
        <title>Genomic Encyclopedia of Archaeal and Bacterial Type Strains, Phase II (KMG-II): from individual species to whole genera.</title>
        <authorList>
            <person name="Goeker M."/>
        </authorList>
    </citation>
    <scope>NUCLEOTIDE SEQUENCE [LARGE SCALE GENOMIC DNA]</scope>
    <source>
        <strain evidence="4 5">DSM 45169</strain>
    </source>
</reference>
<accession>A0A2T4ZC43</accession>
<evidence type="ECO:0000313" key="4">
    <source>
        <dbReference type="EMBL" id="PTM59446.1"/>
    </source>
</evidence>
<feature type="transmembrane region" description="Helical" evidence="2">
    <location>
        <begin position="172"/>
        <end position="193"/>
    </location>
</feature>